<dbReference type="AlphaFoldDB" id="A0A2A5ITG4"/>
<evidence type="ECO:0000256" key="2">
    <source>
        <dbReference type="SAM" id="SignalP"/>
    </source>
</evidence>
<evidence type="ECO:0000313" key="3">
    <source>
        <dbReference type="EMBL" id="PCK20309.1"/>
    </source>
</evidence>
<accession>A0A2A5ITG4</accession>
<dbReference type="OrthoDB" id="307788at2"/>
<name>A0A2A5ITG4_BACPU</name>
<proteinExistence type="predicted"/>
<comment type="caution">
    <text evidence="3">The sequence shown here is derived from an EMBL/GenBank/DDBJ whole genome shotgun (WGS) entry which is preliminary data.</text>
</comment>
<evidence type="ECO:0008006" key="5">
    <source>
        <dbReference type="Google" id="ProtNLM"/>
    </source>
</evidence>
<feature type="compositionally biased region" description="Polar residues" evidence="1">
    <location>
        <begin position="24"/>
        <end position="35"/>
    </location>
</feature>
<gene>
    <name evidence="3" type="ORF">CEY02_14135</name>
</gene>
<keyword evidence="2" id="KW-0732">Signal</keyword>
<dbReference type="EMBL" id="NKHG01000100">
    <property type="protein sequence ID" value="PCK20309.1"/>
    <property type="molecule type" value="Genomic_DNA"/>
</dbReference>
<sequence>MRKKSMFVICLSLLVFLAGCNSTKTTDEPSANSQEKVSEKRQKEANEKQTNDSYKDDETGELFHYLKSQEKIKSQKMGPLNINFEHVNLMKLSNIPDDRLSDYQSLTDIELTNPFHFIDIKFSVENTDKETINFSGISHLILDTKEQVKVSNNNLYTDIEQYDMKLFGNAKRDYQIAVPIDSDVSKIKSVRIVMSAPFDENLDSVSEPKELTVNLK</sequence>
<dbReference type="PROSITE" id="PS51257">
    <property type="entry name" value="PROKAR_LIPOPROTEIN"/>
    <property type="match status" value="1"/>
</dbReference>
<feature type="signal peptide" evidence="2">
    <location>
        <begin position="1"/>
        <end position="20"/>
    </location>
</feature>
<evidence type="ECO:0000256" key="1">
    <source>
        <dbReference type="SAM" id="MobiDB-lite"/>
    </source>
</evidence>
<reference evidence="3 4" key="1">
    <citation type="submission" date="2017-06" db="EMBL/GenBank/DDBJ databases">
        <title>Draft Genome Sequence of Bacillus sp Strain 36R Isolated from saline sediment at Atanasia, Sonora, Mexico.</title>
        <authorList>
            <person name="Sanchez Diaz R."/>
            <person name="Quiroz Macias M.E."/>
            <person name="Ibarra Gamez J.C."/>
            <person name="Enciso Ibarra J."/>
            <person name="Gomez Gil B."/>
            <person name="Galaviz Silva L."/>
        </authorList>
    </citation>
    <scope>NUCLEOTIDE SEQUENCE [LARGE SCALE GENOMIC DNA]</scope>
    <source>
        <strain evidence="3 4">36R_ATNSAL</strain>
    </source>
</reference>
<feature type="compositionally biased region" description="Basic and acidic residues" evidence="1">
    <location>
        <begin position="36"/>
        <end position="55"/>
    </location>
</feature>
<dbReference type="Proteomes" id="UP000228754">
    <property type="component" value="Unassembled WGS sequence"/>
</dbReference>
<protein>
    <recommendedName>
        <fullName evidence="5">DUF4352 domain-containing protein</fullName>
    </recommendedName>
</protein>
<evidence type="ECO:0000313" key="4">
    <source>
        <dbReference type="Proteomes" id="UP000228754"/>
    </source>
</evidence>
<organism evidence="3 4">
    <name type="scientific">Bacillus pumilus</name>
    <name type="common">Bacillus mesentericus</name>
    <dbReference type="NCBI Taxonomy" id="1408"/>
    <lineage>
        <taxon>Bacteria</taxon>
        <taxon>Bacillati</taxon>
        <taxon>Bacillota</taxon>
        <taxon>Bacilli</taxon>
        <taxon>Bacillales</taxon>
        <taxon>Bacillaceae</taxon>
        <taxon>Bacillus</taxon>
    </lineage>
</organism>
<feature type="chain" id="PRO_5038661828" description="DUF4352 domain-containing protein" evidence="2">
    <location>
        <begin position="21"/>
        <end position="216"/>
    </location>
</feature>
<feature type="region of interest" description="Disordered" evidence="1">
    <location>
        <begin position="24"/>
        <end position="55"/>
    </location>
</feature>